<comment type="subcellular location">
    <subcellularLocation>
        <location evidence="1">Membrane</location>
        <topology evidence="1">Single-pass membrane protein</topology>
    </subcellularLocation>
</comment>
<dbReference type="AlphaFoldDB" id="A0A4X2JWA6"/>
<dbReference type="PANTHER" id="PTHR48422">
    <property type="entry name" value="PROTEIN EVA-1 HOMOLOG B-RELATED"/>
    <property type="match status" value="1"/>
</dbReference>
<evidence type="ECO:0000256" key="6">
    <source>
        <dbReference type="SAM" id="MobiDB-lite"/>
    </source>
</evidence>
<accession>A0A4X2JWA6</accession>
<dbReference type="InterPro" id="IPR052461">
    <property type="entry name" value="EVA1_A/B"/>
</dbReference>
<dbReference type="STRING" id="29139.ENSVURP00010003893"/>
<evidence type="ECO:0000256" key="2">
    <source>
        <dbReference type="ARBA" id="ARBA00006023"/>
    </source>
</evidence>
<feature type="region of interest" description="Disordered" evidence="6">
    <location>
        <begin position="197"/>
        <end position="248"/>
    </location>
</feature>
<dbReference type="GeneTree" id="ENSGT00940000154096"/>
<dbReference type="Pfam" id="PF14851">
    <property type="entry name" value="FAM176"/>
    <property type="match status" value="1"/>
</dbReference>
<evidence type="ECO:0000256" key="4">
    <source>
        <dbReference type="ARBA" id="ARBA00022989"/>
    </source>
</evidence>
<feature type="region of interest" description="Disordered" evidence="6">
    <location>
        <begin position="1"/>
        <end position="97"/>
    </location>
</feature>
<gene>
    <name evidence="9" type="primary">EVA1B</name>
</gene>
<keyword evidence="3 7" id="KW-0812">Transmembrane</keyword>
<feature type="compositionally biased region" description="Acidic residues" evidence="6">
    <location>
        <begin position="213"/>
        <end position="225"/>
    </location>
</feature>
<evidence type="ECO:0000256" key="5">
    <source>
        <dbReference type="ARBA" id="ARBA00023136"/>
    </source>
</evidence>
<evidence type="ECO:0000313" key="9">
    <source>
        <dbReference type="Ensembl" id="ENSVURP00010003893.1"/>
    </source>
</evidence>
<dbReference type="Proteomes" id="UP000314987">
    <property type="component" value="Unassembled WGS sequence"/>
</dbReference>
<reference evidence="9" key="2">
    <citation type="submission" date="2025-08" db="UniProtKB">
        <authorList>
            <consortium name="Ensembl"/>
        </authorList>
    </citation>
    <scope>IDENTIFICATION</scope>
</reference>
<feature type="domain" description="EVA1" evidence="8">
    <location>
        <begin position="147"/>
        <end position="296"/>
    </location>
</feature>
<keyword evidence="4 7" id="KW-1133">Transmembrane helix</keyword>
<evidence type="ECO:0000256" key="1">
    <source>
        <dbReference type="ARBA" id="ARBA00004167"/>
    </source>
</evidence>
<evidence type="ECO:0000259" key="8">
    <source>
        <dbReference type="Pfam" id="PF14851"/>
    </source>
</evidence>
<evidence type="ECO:0000256" key="7">
    <source>
        <dbReference type="SAM" id="Phobius"/>
    </source>
</evidence>
<keyword evidence="10" id="KW-1185">Reference proteome</keyword>
<name>A0A4X2JWA6_VOMUR</name>
<feature type="transmembrane region" description="Helical" evidence="7">
    <location>
        <begin position="168"/>
        <end position="189"/>
    </location>
</feature>
<feature type="compositionally biased region" description="Pro residues" evidence="6">
    <location>
        <begin position="45"/>
        <end position="58"/>
    </location>
</feature>
<reference evidence="10" key="1">
    <citation type="submission" date="2018-12" db="EMBL/GenBank/DDBJ databases">
        <authorList>
            <person name="Yazar S."/>
        </authorList>
    </citation>
    <scope>NUCLEOTIDE SEQUENCE [LARGE SCALE GENOMIC DNA]</scope>
</reference>
<reference evidence="9" key="3">
    <citation type="submission" date="2025-09" db="UniProtKB">
        <authorList>
            <consortium name="Ensembl"/>
        </authorList>
    </citation>
    <scope>IDENTIFICATION</scope>
</reference>
<dbReference type="Ensembl" id="ENSVURT00010004411.1">
    <property type="protein sequence ID" value="ENSVURP00010003893.1"/>
    <property type="gene ID" value="ENSVURG00010003118.1"/>
</dbReference>
<feature type="compositionally biased region" description="Pro residues" evidence="6">
    <location>
        <begin position="11"/>
        <end position="23"/>
    </location>
</feature>
<evidence type="ECO:0000313" key="10">
    <source>
        <dbReference type="Proteomes" id="UP000314987"/>
    </source>
</evidence>
<dbReference type="GO" id="GO:0016020">
    <property type="term" value="C:membrane"/>
    <property type="evidence" value="ECO:0007669"/>
    <property type="project" value="UniProtKB-SubCell"/>
</dbReference>
<dbReference type="InterPro" id="IPR039500">
    <property type="entry name" value="EVA1_dom"/>
</dbReference>
<sequence>MGLAKAQQTLPFPPSLRPSPGPPGFSKSQFPVPGVGVGGGGSLPSLPPLPFLPTPPGPSSFLGGNFPSAQCRAAAPAPPGLPNPLPDGADRTDRTSSVPFPPWRRWAGLGVLPELKLWLELLSCADLFGGLPPSTLLKRNMEARKRDMELLSNSLAAYAYVRDHPESFGLYFVLGICFGLLLTLCLLVIRISCRPHPRPSGKGPQKISRGDLPDGDEDEDEDETDTMTRLGPDDAGSGPELTPEMDSPLSVNVFTSAEELERAQRLEERERILREIWRTGQPDLLGTGTGTVGRVHYY</sequence>
<proteinExistence type="inferred from homology"/>
<evidence type="ECO:0000256" key="3">
    <source>
        <dbReference type="ARBA" id="ARBA00022692"/>
    </source>
</evidence>
<feature type="compositionally biased region" description="Pro residues" evidence="6">
    <location>
        <begin position="76"/>
        <end position="85"/>
    </location>
</feature>
<organism evidence="9 10">
    <name type="scientific">Vombatus ursinus</name>
    <name type="common">Common wombat</name>
    <dbReference type="NCBI Taxonomy" id="29139"/>
    <lineage>
        <taxon>Eukaryota</taxon>
        <taxon>Metazoa</taxon>
        <taxon>Chordata</taxon>
        <taxon>Craniata</taxon>
        <taxon>Vertebrata</taxon>
        <taxon>Euteleostomi</taxon>
        <taxon>Mammalia</taxon>
        <taxon>Metatheria</taxon>
        <taxon>Diprotodontia</taxon>
        <taxon>Vombatidae</taxon>
        <taxon>Vombatus</taxon>
    </lineage>
</organism>
<keyword evidence="5 7" id="KW-0472">Membrane</keyword>
<dbReference type="PANTHER" id="PTHR48422:SF2">
    <property type="entry name" value="PROTEIN EVA-1 HOMOLOG B"/>
    <property type="match status" value="1"/>
</dbReference>
<protein>
    <recommendedName>
        <fullName evidence="8">EVA1 domain-containing protein</fullName>
    </recommendedName>
</protein>
<comment type="similarity">
    <text evidence="2">Belongs to the EVA1 family.</text>
</comment>